<dbReference type="KEGG" id="pseg:D3H65_15645"/>
<evidence type="ECO:0000313" key="2">
    <source>
        <dbReference type="Proteomes" id="UP000263900"/>
    </source>
</evidence>
<accession>A0A3B7MMH8</accession>
<dbReference type="OrthoDB" id="799347at2"/>
<dbReference type="EMBL" id="CP032157">
    <property type="protein sequence ID" value="AXY75328.1"/>
    <property type="molecule type" value="Genomic_DNA"/>
</dbReference>
<evidence type="ECO:0000313" key="1">
    <source>
        <dbReference type="EMBL" id="AXY75328.1"/>
    </source>
</evidence>
<keyword evidence="2" id="KW-1185">Reference proteome</keyword>
<protein>
    <submittedName>
        <fullName evidence="1">Uncharacterized protein</fullName>
    </submittedName>
</protein>
<proteinExistence type="predicted"/>
<gene>
    <name evidence="1" type="ORF">D3H65_15645</name>
</gene>
<name>A0A3B7MMH8_9BACT</name>
<dbReference type="AlphaFoldDB" id="A0A3B7MMH8"/>
<dbReference type="RefSeq" id="WP_119051209.1">
    <property type="nucleotide sequence ID" value="NZ_CP032157.1"/>
</dbReference>
<dbReference type="Proteomes" id="UP000263900">
    <property type="component" value="Chromosome"/>
</dbReference>
<sequence length="81" mass="9581">MRTTAIRQKLHQFIDNAEEKRVKAIFTLLEDEITQGEWEYTDEFKKELDNRHTHYKSGGEMVSAADANKQIRKLLTTKKKK</sequence>
<organism evidence="1 2">
    <name type="scientific">Paraflavitalea soli</name>
    <dbReference type="NCBI Taxonomy" id="2315862"/>
    <lineage>
        <taxon>Bacteria</taxon>
        <taxon>Pseudomonadati</taxon>
        <taxon>Bacteroidota</taxon>
        <taxon>Chitinophagia</taxon>
        <taxon>Chitinophagales</taxon>
        <taxon>Chitinophagaceae</taxon>
        <taxon>Paraflavitalea</taxon>
    </lineage>
</organism>
<reference evidence="1 2" key="1">
    <citation type="submission" date="2018-09" db="EMBL/GenBank/DDBJ databases">
        <title>Genome sequencing of strain 6GH32-13.</title>
        <authorList>
            <person name="Weon H.-Y."/>
            <person name="Heo J."/>
            <person name="Kwon S.-W."/>
        </authorList>
    </citation>
    <scope>NUCLEOTIDE SEQUENCE [LARGE SCALE GENOMIC DNA]</scope>
    <source>
        <strain evidence="1 2">5GH32-13</strain>
    </source>
</reference>